<feature type="transmembrane region" description="Helical" evidence="2">
    <location>
        <begin position="348"/>
        <end position="370"/>
    </location>
</feature>
<keyword evidence="2" id="KW-0472">Membrane</keyword>
<evidence type="ECO:0000256" key="1">
    <source>
        <dbReference type="ARBA" id="ARBA00004141"/>
    </source>
</evidence>
<comment type="subcellular location">
    <subcellularLocation>
        <location evidence="1">Membrane</location>
        <topology evidence="1">Multi-pass membrane protein</topology>
    </subcellularLocation>
</comment>
<name>A0AAD9PBX6_RIDPI</name>
<proteinExistence type="predicted"/>
<feature type="transmembrane region" description="Helical" evidence="2">
    <location>
        <begin position="406"/>
        <end position="427"/>
    </location>
</feature>
<feature type="domain" description="Major facilitator superfamily (MFS) profile" evidence="3">
    <location>
        <begin position="1"/>
        <end position="495"/>
    </location>
</feature>
<keyword evidence="5" id="KW-1185">Reference proteome</keyword>
<dbReference type="InterPro" id="IPR036259">
    <property type="entry name" value="MFS_trans_sf"/>
</dbReference>
<evidence type="ECO:0000313" key="5">
    <source>
        <dbReference type="Proteomes" id="UP001209878"/>
    </source>
</evidence>
<evidence type="ECO:0000259" key="3">
    <source>
        <dbReference type="PROSITE" id="PS50850"/>
    </source>
</evidence>
<dbReference type="PROSITE" id="PS50850">
    <property type="entry name" value="MFS"/>
    <property type="match status" value="1"/>
</dbReference>
<gene>
    <name evidence="4" type="ORF">NP493_44g13033</name>
</gene>
<dbReference type="Gene3D" id="1.20.1250.20">
    <property type="entry name" value="MFS general substrate transporter like domains"/>
    <property type="match status" value="2"/>
</dbReference>
<dbReference type="EMBL" id="JAODUO010000044">
    <property type="protein sequence ID" value="KAK2191869.1"/>
    <property type="molecule type" value="Genomic_DNA"/>
</dbReference>
<dbReference type="CDD" id="cd17352">
    <property type="entry name" value="MFS_MCT_SLC16"/>
    <property type="match status" value="1"/>
</dbReference>
<feature type="transmembrane region" description="Helical" evidence="2">
    <location>
        <begin position="86"/>
        <end position="112"/>
    </location>
</feature>
<feature type="transmembrane region" description="Helical" evidence="2">
    <location>
        <begin position="34"/>
        <end position="54"/>
    </location>
</feature>
<feature type="transmembrane region" description="Helical" evidence="2">
    <location>
        <begin position="439"/>
        <end position="459"/>
    </location>
</feature>
<evidence type="ECO:0000256" key="2">
    <source>
        <dbReference type="SAM" id="Phobius"/>
    </source>
</evidence>
<dbReference type="InterPro" id="IPR011701">
    <property type="entry name" value="MFS"/>
</dbReference>
<evidence type="ECO:0000313" key="4">
    <source>
        <dbReference type="EMBL" id="KAK2191869.1"/>
    </source>
</evidence>
<dbReference type="Pfam" id="PF07690">
    <property type="entry name" value="MFS_1"/>
    <property type="match status" value="1"/>
</dbReference>
<dbReference type="Proteomes" id="UP001209878">
    <property type="component" value="Unassembled WGS sequence"/>
</dbReference>
<feature type="transmembrane region" description="Helical" evidence="2">
    <location>
        <begin position="151"/>
        <end position="169"/>
    </location>
</feature>
<accession>A0AAD9PBX6</accession>
<dbReference type="InterPro" id="IPR020846">
    <property type="entry name" value="MFS_dom"/>
</dbReference>
<dbReference type="GO" id="GO:0016020">
    <property type="term" value="C:membrane"/>
    <property type="evidence" value="ECO:0007669"/>
    <property type="project" value="UniProtKB-SubCell"/>
</dbReference>
<dbReference type="AlphaFoldDB" id="A0AAD9PBX6"/>
<feature type="transmembrane region" description="Helical" evidence="2">
    <location>
        <begin position="471"/>
        <end position="489"/>
    </location>
</feature>
<keyword evidence="2" id="KW-0812">Transmembrane</keyword>
<keyword evidence="2" id="KW-1133">Transmembrane helix</keyword>
<feature type="transmembrane region" description="Helical" evidence="2">
    <location>
        <begin position="119"/>
        <end position="139"/>
    </location>
</feature>
<dbReference type="SUPFAM" id="SSF103473">
    <property type="entry name" value="MFS general substrate transporter"/>
    <property type="match status" value="1"/>
</dbReference>
<dbReference type="PANTHER" id="PTHR11360:SF284">
    <property type="entry name" value="EG:103B4.3 PROTEIN-RELATED"/>
    <property type="match status" value="1"/>
</dbReference>
<dbReference type="GO" id="GO:0008028">
    <property type="term" value="F:monocarboxylic acid transmembrane transporter activity"/>
    <property type="evidence" value="ECO:0007669"/>
    <property type="project" value="TreeGrafter"/>
</dbReference>
<dbReference type="PANTHER" id="PTHR11360">
    <property type="entry name" value="MONOCARBOXYLATE TRANSPORTER"/>
    <property type="match status" value="1"/>
</dbReference>
<reference evidence="4" key="1">
    <citation type="journal article" date="2023" name="Mol. Biol. Evol.">
        <title>Third-Generation Sequencing Reveals the Adaptive Role of the Epigenome in Three Deep-Sea Polychaetes.</title>
        <authorList>
            <person name="Perez M."/>
            <person name="Aroh O."/>
            <person name="Sun Y."/>
            <person name="Lan Y."/>
            <person name="Juniper S.K."/>
            <person name="Young C.R."/>
            <person name="Angers B."/>
            <person name="Qian P.Y."/>
        </authorList>
    </citation>
    <scope>NUCLEOTIDE SEQUENCE</scope>
    <source>
        <strain evidence="4">R07B-5</strain>
    </source>
</reference>
<dbReference type="InterPro" id="IPR050327">
    <property type="entry name" value="Proton-linked_MCT"/>
</dbReference>
<organism evidence="4 5">
    <name type="scientific">Ridgeia piscesae</name>
    <name type="common">Tubeworm</name>
    <dbReference type="NCBI Taxonomy" id="27915"/>
    <lineage>
        <taxon>Eukaryota</taxon>
        <taxon>Metazoa</taxon>
        <taxon>Spiralia</taxon>
        <taxon>Lophotrochozoa</taxon>
        <taxon>Annelida</taxon>
        <taxon>Polychaeta</taxon>
        <taxon>Sedentaria</taxon>
        <taxon>Canalipalpata</taxon>
        <taxon>Sabellida</taxon>
        <taxon>Siboglinidae</taxon>
        <taxon>Ridgeia</taxon>
    </lineage>
</organism>
<comment type="caution">
    <text evidence="4">The sequence shown here is derived from an EMBL/GenBank/DDBJ whole genome shotgun (WGS) entry which is preliminary data.</text>
</comment>
<feature type="transmembrane region" description="Helical" evidence="2">
    <location>
        <begin position="382"/>
        <end position="400"/>
    </location>
</feature>
<protein>
    <recommendedName>
        <fullName evidence="3">Major facilitator superfamily (MFS) profile domain-containing protein</fullName>
    </recommendedName>
</protein>
<feature type="transmembrane region" description="Helical" evidence="2">
    <location>
        <begin position="61"/>
        <end position="80"/>
    </location>
</feature>
<sequence>MVNFLVVGCCVRSFGVFFHIIQERFHASAAEISWIPALVGCVALLSAMPVNLICNKFGHRRVTVVGGLLMNTGFVLSTFAKELWVLYFTYGILIGAGIGLSYVPSLVIIGTYFEKRRALANGMTFAAGSVGTFVVPPVIKYLLDTYGFDGTFYILGGMVFHVSVAGMLFRPPEFYVPRYLMRQKLLRMRVQSQPDVVTDVHEGADIVAGSVMCECQPTPDIAVSVDSTSRHCCKHYTIQPVSTTTYPQKPSNEDVVVPIPASTTVYVIDTSTPDGGSDSECAAVSPEDTASNCDACSDSTQEVTYNWGVLKKPLLYIYVLTLSLSDSSVSNAFMMVPPHAVDIGVSKLDAVFLVSVMGITDGISRLLTGLLADFDKVEKKHIYKASIGLCALLFFVFPLVKCYVDLAVVCGLCGLVSGSFVVLAPVLLAEKLGSVNIPVTYGVMYSTTAFFYLGSPVFMGLLRDRSGHWDISFYVTGALVTLAAVINLLEPLASKPGHKHKQQE</sequence>